<dbReference type="PROSITE" id="PS51671">
    <property type="entry name" value="ACT"/>
    <property type="match status" value="1"/>
</dbReference>
<reference evidence="10" key="1">
    <citation type="submission" date="2016-10" db="EMBL/GenBank/DDBJ databases">
        <authorList>
            <person name="Varghese N."/>
            <person name="Submissions S."/>
        </authorList>
    </citation>
    <scope>NUCLEOTIDE SEQUENCE [LARGE SCALE GENOMIC DNA]</scope>
    <source>
        <strain evidence="10">DSM 11005</strain>
    </source>
</reference>
<dbReference type="CDD" id="cd02116">
    <property type="entry name" value="ACT"/>
    <property type="match status" value="1"/>
</dbReference>
<gene>
    <name evidence="9" type="ORF">SAMN04487864_1195</name>
</gene>
<comment type="subcellular location">
    <subcellularLocation>
        <location evidence="1">Cell membrane</location>
        <topology evidence="1">Multi-pass membrane protein</topology>
    </subcellularLocation>
</comment>
<evidence type="ECO:0000256" key="6">
    <source>
        <dbReference type="ARBA" id="ARBA00023136"/>
    </source>
</evidence>
<organism evidence="9 10">
    <name type="scientific">Succiniclasticum ruminis</name>
    <dbReference type="NCBI Taxonomy" id="40841"/>
    <lineage>
        <taxon>Bacteria</taxon>
        <taxon>Bacillati</taxon>
        <taxon>Bacillota</taxon>
        <taxon>Negativicutes</taxon>
        <taxon>Acidaminococcales</taxon>
        <taxon>Acidaminococcaceae</taxon>
        <taxon>Succiniclasticum</taxon>
    </lineage>
</organism>
<dbReference type="InterPro" id="IPR002912">
    <property type="entry name" value="ACT_dom"/>
</dbReference>
<feature type="transmembrane region" description="Helical" evidence="7">
    <location>
        <begin position="23"/>
        <end position="40"/>
    </location>
</feature>
<evidence type="ECO:0000313" key="10">
    <source>
        <dbReference type="Proteomes" id="UP000198943"/>
    </source>
</evidence>
<comment type="similarity">
    <text evidence="2">Belongs to the MgtC/SapB family.</text>
</comment>
<evidence type="ECO:0000256" key="1">
    <source>
        <dbReference type="ARBA" id="ARBA00004651"/>
    </source>
</evidence>
<dbReference type="GO" id="GO:0005886">
    <property type="term" value="C:plasma membrane"/>
    <property type="evidence" value="ECO:0007669"/>
    <property type="project" value="UniProtKB-SubCell"/>
</dbReference>
<dbReference type="SUPFAM" id="SSF55021">
    <property type="entry name" value="ACT-like"/>
    <property type="match status" value="1"/>
</dbReference>
<evidence type="ECO:0000313" key="9">
    <source>
        <dbReference type="EMBL" id="SDC74015.1"/>
    </source>
</evidence>
<feature type="transmembrane region" description="Helical" evidence="7">
    <location>
        <begin position="115"/>
        <end position="133"/>
    </location>
</feature>
<feature type="transmembrane region" description="Helical" evidence="7">
    <location>
        <begin position="90"/>
        <end position="108"/>
    </location>
</feature>
<dbReference type="Pfam" id="PF02308">
    <property type="entry name" value="MgtC"/>
    <property type="match status" value="1"/>
</dbReference>
<dbReference type="Gene3D" id="3.30.70.260">
    <property type="match status" value="1"/>
</dbReference>
<keyword evidence="10" id="KW-1185">Reference proteome</keyword>
<keyword evidence="3" id="KW-1003">Cell membrane</keyword>
<accession>A0A1G6P3M0</accession>
<evidence type="ECO:0000256" key="4">
    <source>
        <dbReference type="ARBA" id="ARBA00022692"/>
    </source>
</evidence>
<dbReference type="PRINTS" id="PR01837">
    <property type="entry name" value="MGTCSAPBPROT"/>
</dbReference>
<protein>
    <submittedName>
        <fullName evidence="9">Putative Mg2+ transporter-C (MgtC) family protein</fullName>
    </submittedName>
</protein>
<evidence type="ECO:0000256" key="7">
    <source>
        <dbReference type="SAM" id="Phobius"/>
    </source>
</evidence>
<feature type="domain" description="ACT" evidence="8">
    <location>
        <begin position="172"/>
        <end position="246"/>
    </location>
</feature>
<dbReference type="PANTHER" id="PTHR33778:SF1">
    <property type="entry name" value="MAGNESIUM TRANSPORTER YHID-RELATED"/>
    <property type="match status" value="1"/>
</dbReference>
<name>A0A1G6P3M0_9FIRM</name>
<keyword evidence="4 7" id="KW-0812">Transmembrane</keyword>
<dbReference type="AlphaFoldDB" id="A0A1G6P3M0"/>
<keyword evidence="6 7" id="KW-0472">Membrane</keyword>
<dbReference type="InterPro" id="IPR003416">
    <property type="entry name" value="MgtC/SapB/SrpB/YhiD_fam"/>
</dbReference>
<keyword evidence="5 7" id="KW-1133">Transmembrane helix</keyword>
<proteinExistence type="inferred from homology"/>
<evidence type="ECO:0000256" key="5">
    <source>
        <dbReference type="ARBA" id="ARBA00022989"/>
    </source>
</evidence>
<feature type="transmembrane region" description="Helical" evidence="7">
    <location>
        <begin position="52"/>
        <end position="70"/>
    </location>
</feature>
<dbReference type="EMBL" id="FMYW01000019">
    <property type="protein sequence ID" value="SDC74015.1"/>
    <property type="molecule type" value="Genomic_DNA"/>
</dbReference>
<dbReference type="PANTHER" id="PTHR33778">
    <property type="entry name" value="PROTEIN MGTC"/>
    <property type="match status" value="1"/>
</dbReference>
<dbReference type="Proteomes" id="UP000198943">
    <property type="component" value="Unassembled WGS sequence"/>
</dbReference>
<evidence type="ECO:0000256" key="2">
    <source>
        <dbReference type="ARBA" id="ARBA00009298"/>
    </source>
</evidence>
<dbReference type="InterPro" id="IPR045865">
    <property type="entry name" value="ACT-like_dom_sf"/>
</dbReference>
<evidence type="ECO:0000259" key="8">
    <source>
        <dbReference type="PROSITE" id="PS51671"/>
    </source>
</evidence>
<dbReference type="InterPro" id="IPR049177">
    <property type="entry name" value="MgtC_SapB_SrpB_YhiD_N"/>
</dbReference>
<sequence>MSTGVIEMDTWLSSFVNTIQGEMVIRLLLAALFGGVVGMERGSGDRPAGFRTHILVCAGSALIMLVSMYGFEGYDVVPLEYPRNRDSARIAAQVVSGIGFLGAGTILHEGITVRGLTTAASLWMISAIGLATGAGMYSIGAAATLITFITLTTFHSVEKRFAVASSKSDRKYIRVVTANIPGTVARVATFLAQNDVKVKTINVQNSTLSDKVVLELYLKFNKDLDLGMIMDGLQQIEGIQSIENVG</sequence>
<evidence type="ECO:0000256" key="3">
    <source>
        <dbReference type="ARBA" id="ARBA00022475"/>
    </source>
</evidence>